<name>A0A167DX47_9ASCO</name>
<dbReference type="Pfam" id="PF00069">
    <property type="entry name" value="Pkinase"/>
    <property type="match status" value="1"/>
</dbReference>
<dbReference type="InterPro" id="IPR011009">
    <property type="entry name" value="Kinase-like_dom_sf"/>
</dbReference>
<dbReference type="PROSITE" id="PS00108">
    <property type="entry name" value="PROTEIN_KINASE_ST"/>
    <property type="match status" value="1"/>
</dbReference>
<evidence type="ECO:0000256" key="10">
    <source>
        <dbReference type="SAM" id="MobiDB-lite"/>
    </source>
</evidence>
<dbReference type="Proteomes" id="UP000189580">
    <property type="component" value="Chromosome a"/>
</dbReference>
<dbReference type="FunFam" id="3.30.200.20:FF:000054">
    <property type="entry name" value="Cyclin-dependent kinase 11B"/>
    <property type="match status" value="1"/>
</dbReference>
<dbReference type="AlphaFoldDB" id="A0A167DX47"/>
<dbReference type="GO" id="GO:0005634">
    <property type="term" value="C:nucleus"/>
    <property type="evidence" value="ECO:0007669"/>
    <property type="project" value="TreeGrafter"/>
</dbReference>
<evidence type="ECO:0000313" key="13">
    <source>
        <dbReference type="Proteomes" id="UP000189580"/>
    </source>
</evidence>
<comment type="catalytic activity">
    <reaction evidence="9">
        <text>L-seryl-[protein] + ATP = O-phospho-L-seryl-[protein] + ADP + H(+)</text>
        <dbReference type="Rhea" id="RHEA:17989"/>
        <dbReference type="Rhea" id="RHEA-COMP:9863"/>
        <dbReference type="Rhea" id="RHEA-COMP:11604"/>
        <dbReference type="ChEBI" id="CHEBI:15378"/>
        <dbReference type="ChEBI" id="CHEBI:29999"/>
        <dbReference type="ChEBI" id="CHEBI:30616"/>
        <dbReference type="ChEBI" id="CHEBI:83421"/>
        <dbReference type="ChEBI" id="CHEBI:456216"/>
        <dbReference type="EC" id="2.7.11.22"/>
    </reaction>
</comment>
<feature type="compositionally biased region" description="Polar residues" evidence="10">
    <location>
        <begin position="1"/>
        <end position="11"/>
    </location>
</feature>
<evidence type="ECO:0000256" key="9">
    <source>
        <dbReference type="ARBA" id="ARBA00048367"/>
    </source>
</evidence>
<keyword evidence="13" id="KW-1185">Reference proteome</keyword>
<evidence type="ECO:0000256" key="2">
    <source>
        <dbReference type="ARBA" id="ARBA00012425"/>
    </source>
</evidence>
<organism evidence="12 13">
    <name type="scientific">Sugiyamaella lignohabitans</name>
    <dbReference type="NCBI Taxonomy" id="796027"/>
    <lineage>
        <taxon>Eukaryota</taxon>
        <taxon>Fungi</taxon>
        <taxon>Dikarya</taxon>
        <taxon>Ascomycota</taxon>
        <taxon>Saccharomycotina</taxon>
        <taxon>Dipodascomycetes</taxon>
        <taxon>Dipodascales</taxon>
        <taxon>Trichomonascaceae</taxon>
        <taxon>Sugiyamaella</taxon>
    </lineage>
</organism>
<keyword evidence="5" id="KW-0547">Nucleotide-binding</keyword>
<evidence type="ECO:0000256" key="3">
    <source>
        <dbReference type="ARBA" id="ARBA00022527"/>
    </source>
</evidence>
<dbReference type="RefSeq" id="XP_018735877.1">
    <property type="nucleotide sequence ID" value="XM_018878589.1"/>
</dbReference>
<evidence type="ECO:0000256" key="6">
    <source>
        <dbReference type="ARBA" id="ARBA00022777"/>
    </source>
</evidence>
<proteinExistence type="inferred from homology"/>
<feature type="region of interest" description="Disordered" evidence="10">
    <location>
        <begin position="1"/>
        <end position="58"/>
    </location>
</feature>
<evidence type="ECO:0000259" key="11">
    <source>
        <dbReference type="PROSITE" id="PS50011"/>
    </source>
</evidence>
<dbReference type="InterPro" id="IPR008271">
    <property type="entry name" value="Ser/Thr_kinase_AS"/>
</dbReference>
<dbReference type="Gene3D" id="3.30.200.20">
    <property type="entry name" value="Phosphorylase Kinase, domain 1"/>
    <property type="match status" value="1"/>
</dbReference>
<evidence type="ECO:0000256" key="1">
    <source>
        <dbReference type="ARBA" id="ARBA00006485"/>
    </source>
</evidence>
<accession>A0A167DX47</accession>
<dbReference type="SUPFAM" id="SSF56112">
    <property type="entry name" value="Protein kinase-like (PK-like)"/>
    <property type="match status" value="1"/>
</dbReference>
<dbReference type="GO" id="GO:0007346">
    <property type="term" value="P:regulation of mitotic cell cycle"/>
    <property type="evidence" value="ECO:0007669"/>
    <property type="project" value="TreeGrafter"/>
</dbReference>
<keyword evidence="3 12" id="KW-0723">Serine/threonine-protein kinase</keyword>
<feature type="compositionally biased region" description="Basic and acidic residues" evidence="10">
    <location>
        <begin position="26"/>
        <end position="46"/>
    </location>
</feature>
<evidence type="ECO:0000256" key="4">
    <source>
        <dbReference type="ARBA" id="ARBA00022679"/>
    </source>
</evidence>
<dbReference type="Gene3D" id="1.10.510.10">
    <property type="entry name" value="Transferase(Phosphotransferase) domain 1"/>
    <property type="match status" value="1"/>
</dbReference>
<reference evidence="12 13" key="1">
    <citation type="submission" date="2016-02" db="EMBL/GenBank/DDBJ databases">
        <title>Complete genome sequence and transcriptome regulation of the pentose utilising yeast Sugiyamaella lignohabitans.</title>
        <authorList>
            <person name="Bellasio M."/>
            <person name="Peymann A."/>
            <person name="Valli M."/>
            <person name="Sipitzky M."/>
            <person name="Graf A."/>
            <person name="Sauer M."/>
            <person name="Marx H."/>
            <person name="Mattanovich D."/>
        </authorList>
    </citation>
    <scope>NUCLEOTIDE SEQUENCE [LARGE SCALE GENOMIC DNA]</scope>
    <source>
        <strain evidence="12 13">CBS 10342</strain>
    </source>
</reference>
<evidence type="ECO:0000256" key="5">
    <source>
        <dbReference type="ARBA" id="ARBA00022741"/>
    </source>
</evidence>
<dbReference type="SMART" id="SM00220">
    <property type="entry name" value="S_TKc"/>
    <property type="match status" value="1"/>
</dbReference>
<comment type="similarity">
    <text evidence="1">Belongs to the protein kinase superfamily. CMGC Ser/Thr protein kinase family. CDC2/CDKX subfamily.</text>
</comment>
<dbReference type="OrthoDB" id="1732493at2759"/>
<feature type="domain" description="Protein kinase" evidence="11">
    <location>
        <begin position="75"/>
        <end position="360"/>
    </location>
</feature>
<dbReference type="PROSITE" id="PS50011">
    <property type="entry name" value="PROTEIN_KINASE_DOM"/>
    <property type="match status" value="1"/>
</dbReference>
<keyword evidence="4" id="KW-0808">Transferase</keyword>
<protein>
    <recommendedName>
        <fullName evidence="2">cyclin-dependent kinase</fullName>
        <ecNumber evidence="2">2.7.11.22</ecNumber>
    </recommendedName>
</protein>
<dbReference type="GO" id="GO:0005524">
    <property type="term" value="F:ATP binding"/>
    <property type="evidence" value="ECO:0007669"/>
    <property type="project" value="UniProtKB-KW"/>
</dbReference>
<dbReference type="KEGG" id="slb:AWJ20_1690"/>
<dbReference type="PANTHER" id="PTHR24056">
    <property type="entry name" value="CELL DIVISION PROTEIN KINASE"/>
    <property type="match status" value="1"/>
</dbReference>
<sequence>MSKWDQPNQLTAGERAKLEKRKKRQLKSENGRNQKRRIDDNEKSEPTRGNIDVGTSSLPQSAIPTIQRCRSIDNYETLNKIESGTYGVVYRAKELSTHEIVAVKKLKLLEASQGFPITSLREIAALKEMSGHPNIVRIREVVVGEKTSDVYIIMDFVEHDLRTLIQDMREPFLISETKTILLQIASATKAIHDKWLMHRDLKTSNVLMTNNGVVKIADFGLTRKVDNKSALTQTVITLWYRPPEILLGAKEYGCEIDMWAIGCIFAELLYKQPLLQGKSETNQLIEIMTILGPPSEEYWTHCLKAYPAARNIRLPSQQSDIMASLLQHVCSDGANLLHGLLEYDPSKRLTCDDVLSHPFFSKEPLPKPLSMFPSFPSKGGLEHRPSR</sequence>
<dbReference type="InterPro" id="IPR000719">
    <property type="entry name" value="Prot_kinase_dom"/>
</dbReference>
<dbReference type="InterPro" id="IPR050108">
    <property type="entry name" value="CDK"/>
</dbReference>
<dbReference type="PANTHER" id="PTHR24056:SF107">
    <property type="entry name" value="CYCLIN-DEPENDENT KINASE 11A-RELATED"/>
    <property type="match status" value="1"/>
</dbReference>
<keyword evidence="6 12" id="KW-0418">Kinase</keyword>
<dbReference type="EC" id="2.7.11.22" evidence="2"/>
<dbReference type="GeneID" id="30033520"/>
<evidence type="ECO:0000256" key="7">
    <source>
        <dbReference type="ARBA" id="ARBA00022840"/>
    </source>
</evidence>
<dbReference type="GO" id="GO:0004693">
    <property type="term" value="F:cyclin-dependent protein serine/threonine kinase activity"/>
    <property type="evidence" value="ECO:0007669"/>
    <property type="project" value="UniProtKB-EC"/>
</dbReference>
<gene>
    <name evidence="12" type="primary">CTK1</name>
    <name evidence="12" type="ORF">AWJ20_1690</name>
</gene>
<dbReference type="FunFam" id="1.10.510.10:FF:000624">
    <property type="entry name" value="Mitogen-activated protein kinase"/>
    <property type="match status" value="1"/>
</dbReference>
<dbReference type="EMBL" id="CP014501">
    <property type="protein sequence ID" value="ANB13400.1"/>
    <property type="molecule type" value="Genomic_DNA"/>
</dbReference>
<evidence type="ECO:0000313" key="12">
    <source>
        <dbReference type="EMBL" id="ANB13400.1"/>
    </source>
</evidence>
<evidence type="ECO:0000256" key="8">
    <source>
        <dbReference type="ARBA" id="ARBA00047811"/>
    </source>
</evidence>
<comment type="catalytic activity">
    <reaction evidence="8">
        <text>L-threonyl-[protein] + ATP = O-phospho-L-threonyl-[protein] + ADP + H(+)</text>
        <dbReference type="Rhea" id="RHEA:46608"/>
        <dbReference type="Rhea" id="RHEA-COMP:11060"/>
        <dbReference type="Rhea" id="RHEA-COMP:11605"/>
        <dbReference type="ChEBI" id="CHEBI:15378"/>
        <dbReference type="ChEBI" id="CHEBI:30013"/>
        <dbReference type="ChEBI" id="CHEBI:30616"/>
        <dbReference type="ChEBI" id="CHEBI:61977"/>
        <dbReference type="ChEBI" id="CHEBI:456216"/>
        <dbReference type="EC" id="2.7.11.22"/>
    </reaction>
</comment>
<keyword evidence="7" id="KW-0067">ATP-binding</keyword>